<gene>
    <name evidence="1" type="ORF">SBAD_LOCUS11132</name>
</gene>
<protein>
    <submittedName>
        <fullName evidence="3">WD_REPEATS_REGION domain-containing protein</fullName>
    </submittedName>
</protein>
<keyword evidence="2" id="KW-1185">Reference proteome</keyword>
<dbReference type="EMBL" id="UZAM01015125">
    <property type="protein sequence ID" value="VDP37362.1"/>
    <property type="molecule type" value="Genomic_DNA"/>
</dbReference>
<organism evidence="3">
    <name type="scientific">Soboliphyme baturini</name>
    <dbReference type="NCBI Taxonomy" id="241478"/>
    <lineage>
        <taxon>Eukaryota</taxon>
        <taxon>Metazoa</taxon>
        <taxon>Ecdysozoa</taxon>
        <taxon>Nematoda</taxon>
        <taxon>Enoplea</taxon>
        <taxon>Dorylaimia</taxon>
        <taxon>Dioctophymatida</taxon>
        <taxon>Dioctophymatoidea</taxon>
        <taxon>Soboliphymatidae</taxon>
        <taxon>Soboliphyme</taxon>
    </lineage>
</organism>
<sequence length="84" mass="9893">MALYDLRFQLKVMEFKHSHSVFLLDRFVHRIYPHPQQSSRIFSSFCGNGELSEWDMETGTRQCVFWPAATPPLSYHEVTHGDFT</sequence>
<proteinExistence type="predicted"/>
<evidence type="ECO:0000313" key="3">
    <source>
        <dbReference type="WBParaSite" id="SBAD_0001151201-mRNA-1"/>
    </source>
</evidence>
<evidence type="ECO:0000313" key="1">
    <source>
        <dbReference type="EMBL" id="VDP37362.1"/>
    </source>
</evidence>
<evidence type="ECO:0000313" key="2">
    <source>
        <dbReference type="Proteomes" id="UP000270296"/>
    </source>
</evidence>
<dbReference type="AlphaFoldDB" id="A0A183J5I4"/>
<name>A0A183J5I4_9BILA</name>
<reference evidence="3" key="1">
    <citation type="submission" date="2016-06" db="UniProtKB">
        <authorList>
            <consortium name="WormBaseParasite"/>
        </authorList>
    </citation>
    <scope>IDENTIFICATION</scope>
</reference>
<accession>A0A183J5I4</accession>
<dbReference type="WBParaSite" id="SBAD_0001151201-mRNA-1">
    <property type="protein sequence ID" value="SBAD_0001151201-mRNA-1"/>
    <property type="gene ID" value="SBAD_0001151201"/>
</dbReference>
<dbReference type="Proteomes" id="UP000270296">
    <property type="component" value="Unassembled WGS sequence"/>
</dbReference>
<reference evidence="1 2" key="2">
    <citation type="submission" date="2018-11" db="EMBL/GenBank/DDBJ databases">
        <authorList>
            <consortium name="Pathogen Informatics"/>
        </authorList>
    </citation>
    <scope>NUCLEOTIDE SEQUENCE [LARGE SCALE GENOMIC DNA]</scope>
</reference>